<keyword evidence="1" id="KW-1133">Transmembrane helix</keyword>
<organism evidence="2">
    <name type="scientific">Myoviridae sp. ctkfK18</name>
    <dbReference type="NCBI Taxonomy" id="2825165"/>
    <lineage>
        <taxon>Viruses</taxon>
        <taxon>Duplodnaviria</taxon>
        <taxon>Heunggongvirae</taxon>
        <taxon>Uroviricota</taxon>
        <taxon>Caudoviricetes</taxon>
    </lineage>
</organism>
<evidence type="ECO:0000256" key="1">
    <source>
        <dbReference type="SAM" id="Phobius"/>
    </source>
</evidence>
<keyword evidence="1" id="KW-0472">Membrane</keyword>
<reference evidence="2" key="1">
    <citation type="journal article" date="2021" name="Proc. Natl. Acad. Sci. U.S.A.">
        <title>A Catalog of Tens of Thousands of Viruses from Human Metagenomes Reveals Hidden Associations with Chronic Diseases.</title>
        <authorList>
            <person name="Tisza M.J."/>
            <person name="Buck C.B."/>
        </authorList>
    </citation>
    <scope>NUCLEOTIDE SEQUENCE</scope>
    <source>
        <strain evidence="2">CtkfK18</strain>
    </source>
</reference>
<keyword evidence="1" id="KW-0812">Transmembrane</keyword>
<proteinExistence type="predicted"/>
<evidence type="ECO:0000313" key="2">
    <source>
        <dbReference type="EMBL" id="DAG05897.1"/>
    </source>
</evidence>
<accession>A0A8S5VGI9</accession>
<dbReference type="EMBL" id="BK016265">
    <property type="protein sequence ID" value="DAG05897.1"/>
    <property type="molecule type" value="Genomic_DNA"/>
</dbReference>
<feature type="transmembrane region" description="Helical" evidence="1">
    <location>
        <begin position="49"/>
        <end position="66"/>
    </location>
</feature>
<protein>
    <submittedName>
        <fullName evidence="2">Uncharacterized protein</fullName>
    </submittedName>
</protein>
<name>A0A8S5VGI9_9CAUD</name>
<sequence length="67" mass="8074">MIKFILLILELIVACFSWDYAKLYTEEYHRSEWKPYSIRVKYAREANKFILISVVVMIIIVLTLVYL</sequence>